<reference evidence="1 2" key="1">
    <citation type="submission" date="2023-08" db="EMBL/GenBank/DDBJ databases">
        <authorList>
            <person name="Park J.-S."/>
        </authorList>
    </citation>
    <scope>NUCLEOTIDE SEQUENCE [LARGE SCALE GENOMIC DNA]</scope>
    <source>
        <strain evidence="1 2">2205BS29-5</strain>
    </source>
</reference>
<proteinExistence type="predicted"/>
<accession>A0ABT9J9H6</accession>
<evidence type="ECO:0000313" key="1">
    <source>
        <dbReference type="EMBL" id="MDP5306380.1"/>
    </source>
</evidence>
<dbReference type="EMBL" id="JAVAMQ010000003">
    <property type="protein sequence ID" value="MDP5306380.1"/>
    <property type="molecule type" value="Genomic_DNA"/>
</dbReference>
<protein>
    <submittedName>
        <fullName evidence="1">Uncharacterized protein</fullName>
    </submittedName>
</protein>
<evidence type="ECO:0000313" key="2">
    <source>
        <dbReference type="Proteomes" id="UP001224997"/>
    </source>
</evidence>
<sequence>MQTRGRKTLSLTHAGGWLRDELDAKTIASVLRSKVLPHDEGLVSEMADFLKDRLAMIDLAPTVLRGSERQIDRIENAAKELLAAIRAYKDFAEVSLSIEGEIAQMEGGHRGSLPLYQWLLRLAKLRERYFRSYDPAASYHRTIRRLHSMINNAGGNVAIHKTSSFVLFLCEIEALRPGLIFPPETVESGRARYVENALRAGSPN</sequence>
<comment type="caution">
    <text evidence="1">The sequence shown here is derived from an EMBL/GenBank/DDBJ whole genome shotgun (WGS) entry which is preliminary data.</text>
</comment>
<organism evidence="1 2">
    <name type="scientific">Paracoccus spongiarum</name>
    <dbReference type="NCBI Taxonomy" id="3064387"/>
    <lineage>
        <taxon>Bacteria</taxon>
        <taxon>Pseudomonadati</taxon>
        <taxon>Pseudomonadota</taxon>
        <taxon>Alphaproteobacteria</taxon>
        <taxon>Rhodobacterales</taxon>
        <taxon>Paracoccaceae</taxon>
        <taxon>Paracoccus</taxon>
    </lineage>
</organism>
<dbReference type="Proteomes" id="UP001224997">
    <property type="component" value="Unassembled WGS sequence"/>
</dbReference>
<gene>
    <name evidence="1" type="ORF">Q5Y72_04665</name>
</gene>
<name>A0ABT9J9H6_9RHOB</name>
<keyword evidence="2" id="KW-1185">Reference proteome</keyword>
<dbReference type="RefSeq" id="WP_305962229.1">
    <property type="nucleotide sequence ID" value="NZ_JAVAMQ010000003.1"/>
</dbReference>